<keyword evidence="1" id="KW-1133">Transmembrane helix</keyword>
<keyword evidence="1" id="KW-0812">Transmembrane</keyword>
<organism evidence="3 4">
    <name type="scientific">Rurimicrobium arvi</name>
    <dbReference type="NCBI Taxonomy" id="2049916"/>
    <lineage>
        <taxon>Bacteria</taxon>
        <taxon>Pseudomonadati</taxon>
        <taxon>Bacteroidota</taxon>
        <taxon>Chitinophagia</taxon>
        <taxon>Chitinophagales</taxon>
        <taxon>Chitinophagaceae</taxon>
        <taxon>Rurimicrobium</taxon>
    </lineage>
</organism>
<protein>
    <submittedName>
        <fullName evidence="3">Lytic transglycosylase domain-containing protein</fullName>
    </submittedName>
</protein>
<evidence type="ECO:0000259" key="2">
    <source>
        <dbReference type="Pfam" id="PF01464"/>
    </source>
</evidence>
<dbReference type="CDD" id="cd16894">
    <property type="entry name" value="MltD-like"/>
    <property type="match status" value="1"/>
</dbReference>
<keyword evidence="4" id="KW-1185">Reference proteome</keyword>
<reference evidence="4" key="1">
    <citation type="journal article" date="2019" name="Int. J. Syst. Evol. Microbiol.">
        <title>The Global Catalogue of Microorganisms (GCM) 10K type strain sequencing project: providing services to taxonomists for standard genome sequencing and annotation.</title>
        <authorList>
            <consortium name="The Broad Institute Genomics Platform"/>
            <consortium name="The Broad Institute Genome Sequencing Center for Infectious Disease"/>
            <person name="Wu L."/>
            <person name="Ma J."/>
        </authorList>
    </citation>
    <scope>NUCLEOTIDE SEQUENCE [LARGE SCALE GENOMIC DNA]</scope>
    <source>
        <strain evidence="4">JCM 31921</strain>
    </source>
</reference>
<gene>
    <name evidence="3" type="ORF">GCM10023092_00360</name>
</gene>
<dbReference type="SUPFAM" id="SSF53955">
    <property type="entry name" value="Lysozyme-like"/>
    <property type="match status" value="1"/>
</dbReference>
<keyword evidence="1" id="KW-0472">Membrane</keyword>
<comment type="caution">
    <text evidence="3">The sequence shown here is derived from an EMBL/GenBank/DDBJ whole genome shotgun (WGS) entry which is preliminary data.</text>
</comment>
<dbReference type="InterPro" id="IPR023346">
    <property type="entry name" value="Lysozyme-like_dom_sf"/>
</dbReference>
<evidence type="ECO:0000313" key="4">
    <source>
        <dbReference type="Proteomes" id="UP001501410"/>
    </source>
</evidence>
<evidence type="ECO:0000256" key="1">
    <source>
        <dbReference type="SAM" id="Phobius"/>
    </source>
</evidence>
<dbReference type="Gene3D" id="1.10.530.10">
    <property type="match status" value="1"/>
</dbReference>
<proteinExistence type="predicted"/>
<accession>A0ABP8MG41</accession>
<sequence>MRNFIADKTTISMKNRKMIQIFALGLSVGVAAMALIAFSKVNKNDETVEVKQNGRLQYKWYAPQLPEKASFAGEPVPLDRWDVRERYDRELLINYYMHGSLMYILKLSHRQFPVIEKELKAYGIPDDFKYLCVAESSLQNLSSSAGAQGYWQFMNSTAPVYGLEVTSEVDERYNLKKATQAACQYFLQAYQKFGSWTAAAASYNCGMGGYNNHATFQGSNNYYDLALPEETNRYIYRILTFKNLIASAGTWGYILQSDDVYEPLHTRSFTVDTAISNLATFASDQGSSYKELKLLNPWLRARNLPAKKGKVYEILLPSDDN</sequence>
<feature type="transmembrane region" description="Helical" evidence="1">
    <location>
        <begin position="21"/>
        <end position="38"/>
    </location>
</feature>
<evidence type="ECO:0000313" key="3">
    <source>
        <dbReference type="EMBL" id="GAA4448215.1"/>
    </source>
</evidence>
<dbReference type="InterPro" id="IPR008258">
    <property type="entry name" value="Transglycosylase_SLT_dom_1"/>
</dbReference>
<dbReference type="Proteomes" id="UP001501410">
    <property type="component" value="Unassembled WGS sequence"/>
</dbReference>
<dbReference type="EMBL" id="BAABEZ010000001">
    <property type="protein sequence ID" value="GAA4448215.1"/>
    <property type="molecule type" value="Genomic_DNA"/>
</dbReference>
<feature type="domain" description="Transglycosylase SLT" evidence="2">
    <location>
        <begin position="116"/>
        <end position="214"/>
    </location>
</feature>
<name>A0ABP8MG41_9BACT</name>
<dbReference type="Pfam" id="PF01464">
    <property type="entry name" value="SLT"/>
    <property type="match status" value="1"/>
</dbReference>